<dbReference type="EMBL" id="BONX01000007">
    <property type="protein sequence ID" value="GIG94621.1"/>
    <property type="molecule type" value="Genomic_DNA"/>
</dbReference>
<name>A0ABQ4EK75_9ACTN</name>
<organism evidence="1 2">
    <name type="scientific">Plantactinospora mayteni</name>
    <dbReference type="NCBI Taxonomy" id="566021"/>
    <lineage>
        <taxon>Bacteria</taxon>
        <taxon>Bacillati</taxon>
        <taxon>Actinomycetota</taxon>
        <taxon>Actinomycetes</taxon>
        <taxon>Micromonosporales</taxon>
        <taxon>Micromonosporaceae</taxon>
        <taxon>Plantactinospora</taxon>
    </lineage>
</organism>
<dbReference type="Proteomes" id="UP000621500">
    <property type="component" value="Unassembled WGS sequence"/>
</dbReference>
<reference evidence="1 2" key="1">
    <citation type="submission" date="2021-01" db="EMBL/GenBank/DDBJ databases">
        <title>Whole genome shotgun sequence of Plantactinospora mayteni NBRC 109088.</title>
        <authorList>
            <person name="Komaki H."/>
            <person name="Tamura T."/>
        </authorList>
    </citation>
    <scope>NUCLEOTIDE SEQUENCE [LARGE SCALE GENOMIC DNA]</scope>
    <source>
        <strain evidence="1 2">NBRC 109088</strain>
    </source>
</reference>
<gene>
    <name evidence="1" type="ORF">Pma05_11940</name>
</gene>
<protein>
    <submittedName>
        <fullName evidence="1">Uncharacterized protein</fullName>
    </submittedName>
</protein>
<comment type="caution">
    <text evidence="1">The sequence shown here is derived from an EMBL/GenBank/DDBJ whole genome shotgun (WGS) entry which is preliminary data.</text>
</comment>
<proteinExistence type="predicted"/>
<accession>A0ABQ4EK75</accession>
<sequence>MNYPTRRRSPRLRLWGLSLQRARLRRQDGQVVAPPGRWVTVRDVASREDAVVQPLQPEGTVLPYQVLFPTLDPAMVDRVLGLGDDEGDSARRHQA</sequence>
<evidence type="ECO:0000313" key="1">
    <source>
        <dbReference type="EMBL" id="GIG94621.1"/>
    </source>
</evidence>
<keyword evidence="2" id="KW-1185">Reference proteome</keyword>
<evidence type="ECO:0000313" key="2">
    <source>
        <dbReference type="Proteomes" id="UP000621500"/>
    </source>
</evidence>